<keyword evidence="2" id="KW-1185">Reference proteome</keyword>
<evidence type="ECO:0000313" key="2">
    <source>
        <dbReference type="Proteomes" id="UP001164250"/>
    </source>
</evidence>
<gene>
    <name evidence="1" type="ORF">Patl1_27528</name>
</gene>
<organism evidence="1 2">
    <name type="scientific">Pistacia atlantica</name>
    <dbReference type="NCBI Taxonomy" id="434234"/>
    <lineage>
        <taxon>Eukaryota</taxon>
        <taxon>Viridiplantae</taxon>
        <taxon>Streptophyta</taxon>
        <taxon>Embryophyta</taxon>
        <taxon>Tracheophyta</taxon>
        <taxon>Spermatophyta</taxon>
        <taxon>Magnoliopsida</taxon>
        <taxon>eudicotyledons</taxon>
        <taxon>Gunneridae</taxon>
        <taxon>Pentapetalae</taxon>
        <taxon>rosids</taxon>
        <taxon>malvids</taxon>
        <taxon>Sapindales</taxon>
        <taxon>Anacardiaceae</taxon>
        <taxon>Pistacia</taxon>
    </lineage>
</organism>
<proteinExistence type="predicted"/>
<comment type="caution">
    <text evidence="1">The sequence shown here is derived from an EMBL/GenBank/DDBJ whole genome shotgun (WGS) entry which is preliminary data.</text>
</comment>
<reference evidence="2" key="1">
    <citation type="journal article" date="2023" name="G3 (Bethesda)">
        <title>Genome assembly and association tests identify interacting loci associated with vigor, precocity, and sex in interspecific pistachio rootstocks.</title>
        <authorList>
            <person name="Palmer W."/>
            <person name="Jacygrad E."/>
            <person name="Sagayaradj S."/>
            <person name="Cavanaugh K."/>
            <person name="Han R."/>
            <person name="Bertier L."/>
            <person name="Beede B."/>
            <person name="Kafkas S."/>
            <person name="Golino D."/>
            <person name="Preece J."/>
            <person name="Michelmore R."/>
        </authorList>
    </citation>
    <scope>NUCLEOTIDE SEQUENCE [LARGE SCALE GENOMIC DNA]</scope>
</reference>
<accession>A0ACC1BF70</accession>
<name>A0ACC1BF70_9ROSI</name>
<dbReference type="Proteomes" id="UP001164250">
    <property type="component" value="Chromosome 5"/>
</dbReference>
<sequence>MASNNKVSNFFKQYLPKHGKDGLGIPDAFVEHLNGSPKKAVPRNWMGEIWYVEIGYTDAEKFVEDTIVIKVLMLKIFGKSACEKREINSNAGIDVEVKRKEDDVIDVDDDKSDDFIANEEENIEEGEEEASMNHRAKRSAEIKKSLSCSMFHHVLKEFGLKLAEIIAFHDKHRQIWPGKVVHSLGGRTLINGWRAFSRWNNVDKDDLCICEFPTTEGEERDIIEVHIARGCGSRSRTRTDPN</sequence>
<protein>
    <submittedName>
        <fullName evidence="1">Uncharacterized protein</fullName>
    </submittedName>
</protein>
<dbReference type="EMBL" id="CM047901">
    <property type="protein sequence ID" value="KAJ0097602.1"/>
    <property type="molecule type" value="Genomic_DNA"/>
</dbReference>
<evidence type="ECO:0000313" key="1">
    <source>
        <dbReference type="EMBL" id="KAJ0097602.1"/>
    </source>
</evidence>